<evidence type="ECO:0000313" key="3">
    <source>
        <dbReference type="Proteomes" id="UP001064933"/>
    </source>
</evidence>
<sequence length="50" mass="5510">MDQMMGQMEAQNVQQMKNNLQMGRMSQEASMSEALGKKFKASGDSVKGLV</sequence>
<name>A0ABY6B0T0_9BURK</name>
<gene>
    <name evidence="2" type="ORF">N4261_25580</name>
</gene>
<reference evidence="2" key="1">
    <citation type="submission" date="2022-10" db="EMBL/GenBank/DDBJ databases">
        <title>Characterization and whole genome sequencing of a new Roseateles species, isolated from fresh water.</title>
        <authorList>
            <person name="Guliayeva D.Y."/>
            <person name="Akhremchuk A.E."/>
            <person name="Sikolenko M.A."/>
            <person name="Valentovich L.N."/>
            <person name="Sidarenka A.V."/>
        </authorList>
    </citation>
    <scope>NUCLEOTIDE SEQUENCE</scope>
    <source>
        <strain evidence="2">BIM B-1768</strain>
    </source>
</reference>
<protein>
    <submittedName>
        <fullName evidence="2">Uncharacterized protein</fullName>
    </submittedName>
</protein>
<feature type="region of interest" description="Disordered" evidence="1">
    <location>
        <begin position="1"/>
        <end position="50"/>
    </location>
</feature>
<dbReference type="RefSeq" id="WP_261758060.1">
    <property type="nucleotide sequence ID" value="NZ_CP104562.2"/>
</dbReference>
<proteinExistence type="predicted"/>
<feature type="compositionally biased region" description="Polar residues" evidence="1">
    <location>
        <begin position="9"/>
        <end position="21"/>
    </location>
</feature>
<evidence type="ECO:0000256" key="1">
    <source>
        <dbReference type="SAM" id="MobiDB-lite"/>
    </source>
</evidence>
<dbReference type="EMBL" id="CP104562">
    <property type="protein sequence ID" value="UXH78279.1"/>
    <property type="molecule type" value="Genomic_DNA"/>
</dbReference>
<organism evidence="2 3">
    <name type="scientific">Roseateles amylovorans</name>
    <dbReference type="NCBI Taxonomy" id="2978473"/>
    <lineage>
        <taxon>Bacteria</taxon>
        <taxon>Pseudomonadati</taxon>
        <taxon>Pseudomonadota</taxon>
        <taxon>Betaproteobacteria</taxon>
        <taxon>Burkholderiales</taxon>
        <taxon>Sphaerotilaceae</taxon>
        <taxon>Roseateles</taxon>
    </lineage>
</organism>
<dbReference type="Proteomes" id="UP001064933">
    <property type="component" value="Chromosome"/>
</dbReference>
<evidence type="ECO:0000313" key="2">
    <source>
        <dbReference type="EMBL" id="UXH78279.1"/>
    </source>
</evidence>
<accession>A0ABY6B0T0</accession>
<keyword evidence="3" id="KW-1185">Reference proteome</keyword>